<keyword evidence="8" id="KW-0325">Glycoprotein</keyword>
<feature type="region of interest" description="Disordered" evidence="10">
    <location>
        <begin position="496"/>
        <end position="528"/>
    </location>
</feature>
<feature type="domain" description="DUF5776" evidence="11">
    <location>
        <begin position="618"/>
        <end position="684"/>
    </location>
</feature>
<feature type="compositionally biased region" description="Low complexity" evidence="10">
    <location>
        <begin position="501"/>
        <end position="512"/>
    </location>
</feature>
<keyword evidence="7" id="KW-0675">Receptor</keyword>
<comment type="caution">
    <text evidence="12">The sequence shown here is derived from an EMBL/GenBank/DDBJ whole genome shotgun (WGS) entry which is preliminary data.</text>
</comment>
<dbReference type="PANTHER" id="PTHR48052:SF8">
    <property type="entry name" value="LRR RECEPTOR-LIKE SERINE_THREONINE-PROTEIN KINASE FLS2"/>
    <property type="match status" value="1"/>
</dbReference>
<keyword evidence="3" id="KW-0812">Transmembrane</keyword>
<keyword evidence="4" id="KW-0732">Signal</keyword>
<accession>A0AAW8W5N0</accession>
<dbReference type="Gene3D" id="3.80.10.10">
    <property type="entry name" value="Ribonuclease Inhibitor"/>
    <property type="match status" value="1"/>
</dbReference>
<evidence type="ECO:0000259" key="11">
    <source>
        <dbReference type="Pfam" id="PF19087"/>
    </source>
</evidence>
<evidence type="ECO:0000256" key="8">
    <source>
        <dbReference type="ARBA" id="ARBA00023180"/>
    </source>
</evidence>
<evidence type="ECO:0000256" key="5">
    <source>
        <dbReference type="ARBA" id="ARBA00022989"/>
    </source>
</evidence>
<evidence type="ECO:0000256" key="6">
    <source>
        <dbReference type="ARBA" id="ARBA00023136"/>
    </source>
</evidence>
<dbReference type="Proteomes" id="UP001254075">
    <property type="component" value="Unassembled WGS sequence"/>
</dbReference>
<dbReference type="PANTHER" id="PTHR48052">
    <property type="entry name" value="UNNAMED PRODUCT"/>
    <property type="match status" value="1"/>
</dbReference>
<evidence type="ECO:0000256" key="4">
    <source>
        <dbReference type="ARBA" id="ARBA00022729"/>
    </source>
</evidence>
<evidence type="ECO:0000313" key="12">
    <source>
        <dbReference type="EMBL" id="MDT7013714.1"/>
    </source>
</evidence>
<sequence length="761" mass="84638">MVNRRLRLLLVTAALSIGLITGLQPNFVESQSANPIVAKAAEPADGVIQDPQLARLIRETPLATGQTTFHGLDGPLNFKNTIDPTKPLTPENLENLENIYVPKDSASPQIDSLEGLQYAKNLKYISFLNQTDHMSSTNDGQITSLAPLKDLPHLQIIQLPQEAITDITPIKQLSSLKYVELSNQKNEMDGSLDHTNWPNLVALTAVNNNLSGSLNSLSSAPMQDLALSNNRVTGTIPDAEWRNMLSFVAPDNQLTGPLPKTWSRMYNFVAQNNQLTGTLPSEWGHNAIYLVNIANNRLSGPVPLAWSNIRSFNGLPIQIDTSQNQLTSSLNLAGHRYTSRNQIFDASKQWTWSGTTASLKLSDQWLGTLDAGKYVHQLDAVTQLATTYRAPLPHFTDATSQPGFYWNVTPSDVLRDDSSDNGRNVTFTGKDGRTHNLADLIKLVRDGANNYRFTIDTRQIPAGTTISFNIHFADLYRADPVAPVFASSVIKTSLTAKRDTGTTGPTNPTDNTEVQEPNRPTVLEPSESGNGLLAGERAAVYARKPIYLYRQATFKKSARIAAYVKKPRVYRPMFVVLDYARSRNGALRYRVKDVNHHSKTAGKVGYITAKTSYVRAVYYQKRHATLTVINPKGINEYQRANLTGRVKHLKQGTVLKVKKIVTHNLTTRYVLPNGHYITGNRKLVFAGRQKQPQRIQLKRTTGVYRDLNFRQKRQVLPKGTVLTTTGYDFSQQTSMTQTGTKRYVVAGGYLTANRHTIKIMK</sequence>
<reference evidence="12" key="1">
    <citation type="submission" date="2023-08" db="EMBL/GenBank/DDBJ databases">
        <authorList>
            <person name="Page C.A."/>
            <person name="Perez-Diaz I.M."/>
        </authorList>
    </citation>
    <scope>NUCLEOTIDE SEQUENCE</scope>
    <source>
        <strain evidence="12">3.8.38</strain>
    </source>
</reference>
<protein>
    <submittedName>
        <fullName evidence="12">DUF5776 domain-containing protein</fullName>
    </submittedName>
</protein>
<organism evidence="12 13">
    <name type="scientific">Levilactobacillus namurensis</name>
    <dbReference type="NCBI Taxonomy" id="380393"/>
    <lineage>
        <taxon>Bacteria</taxon>
        <taxon>Bacillati</taxon>
        <taxon>Bacillota</taxon>
        <taxon>Bacilli</taxon>
        <taxon>Lactobacillales</taxon>
        <taxon>Lactobacillaceae</taxon>
        <taxon>Levilactobacillus</taxon>
    </lineage>
</organism>
<keyword evidence="2" id="KW-1003">Cell membrane</keyword>
<gene>
    <name evidence="12" type="ORF">RI532_04635</name>
</gene>
<proteinExistence type="predicted"/>
<dbReference type="SUPFAM" id="SSF52058">
    <property type="entry name" value="L domain-like"/>
    <property type="match status" value="1"/>
</dbReference>
<dbReference type="Pfam" id="PF19087">
    <property type="entry name" value="DUF5776"/>
    <property type="match status" value="2"/>
</dbReference>
<dbReference type="EMBL" id="JAVLAM010000001">
    <property type="protein sequence ID" value="MDT7013714.1"/>
    <property type="molecule type" value="Genomic_DNA"/>
</dbReference>
<dbReference type="InterPro" id="IPR044081">
    <property type="entry name" value="DUF5776"/>
</dbReference>
<dbReference type="InterPro" id="IPR032675">
    <property type="entry name" value="LRR_dom_sf"/>
</dbReference>
<dbReference type="GO" id="GO:0005886">
    <property type="term" value="C:plasma membrane"/>
    <property type="evidence" value="ECO:0007669"/>
    <property type="project" value="UniProtKB-SubCell"/>
</dbReference>
<feature type="domain" description="DUF5776" evidence="11">
    <location>
        <begin position="689"/>
        <end position="756"/>
    </location>
</feature>
<evidence type="ECO:0000256" key="7">
    <source>
        <dbReference type="ARBA" id="ARBA00023170"/>
    </source>
</evidence>
<evidence type="ECO:0000256" key="3">
    <source>
        <dbReference type="ARBA" id="ARBA00022692"/>
    </source>
</evidence>
<evidence type="ECO:0000256" key="1">
    <source>
        <dbReference type="ARBA" id="ARBA00004236"/>
    </source>
</evidence>
<dbReference type="AlphaFoldDB" id="A0AAW8W5N0"/>
<dbReference type="RefSeq" id="WP_313844755.1">
    <property type="nucleotide sequence ID" value="NZ_JAVLAM010000001.1"/>
</dbReference>
<evidence type="ECO:0000313" key="13">
    <source>
        <dbReference type="Proteomes" id="UP001254075"/>
    </source>
</evidence>
<evidence type="ECO:0000256" key="10">
    <source>
        <dbReference type="SAM" id="MobiDB-lite"/>
    </source>
</evidence>
<keyword evidence="5" id="KW-1133">Transmembrane helix</keyword>
<evidence type="ECO:0000256" key="9">
    <source>
        <dbReference type="ARBA" id="ARBA00037847"/>
    </source>
</evidence>
<comment type="subcellular location">
    <subcellularLocation>
        <location evidence="1">Cell membrane</location>
    </subcellularLocation>
    <subcellularLocation>
        <location evidence="9">Endomembrane system</location>
        <topology evidence="9">Single-pass membrane protein</topology>
    </subcellularLocation>
</comment>
<dbReference type="GO" id="GO:0012505">
    <property type="term" value="C:endomembrane system"/>
    <property type="evidence" value="ECO:0007669"/>
    <property type="project" value="UniProtKB-SubCell"/>
</dbReference>
<name>A0AAW8W5N0_9LACO</name>
<keyword evidence="6" id="KW-0472">Membrane</keyword>
<evidence type="ECO:0000256" key="2">
    <source>
        <dbReference type="ARBA" id="ARBA00022475"/>
    </source>
</evidence>